<reference evidence="4" key="2">
    <citation type="submission" date="2015-04" db="EMBL/GenBank/DDBJ databases">
        <title>A butyrogenic pathway from the amino acid lysine in a human gut commensal.</title>
        <authorList>
            <person name="de Vos W.M."/>
            <person name="Bui N.T.P."/>
            <person name="Plugge C.M."/>
            <person name="Ritari J."/>
        </authorList>
    </citation>
    <scope>NUCLEOTIDE SEQUENCE [LARGE SCALE GENOMIC DNA]</scope>
    <source>
        <strain evidence="4">AF211</strain>
    </source>
</reference>
<dbReference type="Gene3D" id="3.90.550.10">
    <property type="entry name" value="Spore Coat Polysaccharide Biosynthesis Protein SpsA, Chain A"/>
    <property type="match status" value="1"/>
</dbReference>
<name>A0A0S2W7W6_9FIRM</name>
<dbReference type="RefSeq" id="WP_033116982.1">
    <property type="nucleotide sequence ID" value="NZ_CP011307.1"/>
</dbReference>
<keyword evidence="1" id="KW-1133">Transmembrane helix</keyword>
<proteinExistence type="predicted"/>
<dbReference type="PANTHER" id="PTHR22916:SF3">
    <property type="entry name" value="UDP-GLCNAC:BETAGAL BETA-1,3-N-ACETYLGLUCOSAMINYLTRANSFERASE-LIKE PROTEIN 1"/>
    <property type="match status" value="1"/>
</dbReference>
<dbReference type="Pfam" id="PF00535">
    <property type="entry name" value="Glycos_transf_2"/>
    <property type="match status" value="1"/>
</dbReference>
<evidence type="ECO:0000313" key="4">
    <source>
        <dbReference type="Proteomes" id="UP000064844"/>
    </source>
</evidence>
<keyword evidence="3" id="KW-0808">Transferase</keyword>
<reference evidence="3 4" key="1">
    <citation type="journal article" date="2015" name="Nat. Commun.">
        <title>Production of butyrate from lysine and the Amadori product fructoselysine by a human gut commensal.</title>
        <authorList>
            <person name="Bui T.P."/>
            <person name="Ritari J."/>
            <person name="Boeren S."/>
            <person name="de Waard P."/>
            <person name="Plugge C.M."/>
            <person name="de Vos W.M."/>
        </authorList>
    </citation>
    <scope>NUCLEOTIDE SEQUENCE [LARGE SCALE GENOMIC DNA]</scope>
    <source>
        <strain evidence="3 4">AF211</strain>
    </source>
</reference>
<dbReference type="AlphaFoldDB" id="A0A0S2W7W6"/>
<accession>A0A0S2W7W6</accession>
<protein>
    <submittedName>
        <fullName evidence="3">Putative beta-glycosyltransferase</fullName>
    </submittedName>
</protein>
<evidence type="ECO:0000313" key="3">
    <source>
        <dbReference type="EMBL" id="ALP95391.1"/>
    </source>
</evidence>
<keyword evidence="1" id="KW-0812">Transmembrane</keyword>
<feature type="domain" description="Glycosyltransferase 2-like" evidence="2">
    <location>
        <begin position="5"/>
        <end position="122"/>
    </location>
</feature>
<dbReference type="STRING" id="1297617.IB211_03000c"/>
<dbReference type="InterPro" id="IPR029044">
    <property type="entry name" value="Nucleotide-diphossugar_trans"/>
</dbReference>
<evidence type="ECO:0000256" key="1">
    <source>
        <dbReference type="SAM" id="Phobius"/>
    </source>
</evidence>
<dbReference type="EMBL" id="CP011307">
    <property type="protein sequence ID" value="ALP95391.1"/>
    <property type="molecule type" value="Genomic_DNA"/>
</dbReference>
<dbReference type="InterPro" id="IPR001173">
    <property type="entry name" value="Glyco_trans_2-like"/>
</dbReference>
<keyword evidence="4" id="KW-1185">Reference proteome</keyword>
<dbReference type="KEGG" id="ibu:IB211_03000c"/>
<dbReference type="PANTHER" id="PTHR22916">
    <property type="entry name" value="GLYCOSYLTRANSFERASE"/>
    <property type="match status" value="1"/>
</dbReference>
<dbReference type="GO" id="GO:0016758">
    <property type="term" value="F:hexosyltransferase activity"/>
    <property type="evidence" value="ECO:0007669"/>
    <property type="project" value="UniProtKB-ARBA"/>
</dbReference>
<dbReference type="CDD" id="cd00761">
    <property type="entry name" value="Glyco_tranf_GTA_type"/>
    <property type="match status" value="1"/>
</dbReference>
<dbReference type="Proteomes" id="UP000064844">
    <property type="component" value="Chromosome"/>
</dbReference>
<feature type="transmembrane region" description="Helical" evidence="1">
    <location>
        <begin position="283"/>
        <end position="299"/>
    </location>
</feature>
<keyword evidence="1" id="KW-0472">Membrane</keyword>
<dbReference type="eggNOG" id="COG0463">
    <property type="taxonomic scope" value="Bacteria"/>
</dbReference>
<dbReference type="SUPFAM" id="SSF53448">
    <property type="entry name" value="Nucleotide-diphospho-sugar transferases"/>
    <property type="match status" value="1"/>
</dbReference>
<evidence type="ECO:0000259" key="2">
    <source>
        <dbReference type="Pfam" id="PF00535"/>
    </source>
</evidence>
<gene>
    <name evidence="3" type="ORF">IB211_03000c</name>
</gene>
<organism evidence="3 4">
    <name type="scientific">Intestinimonas butyriciproducens</name>
    <dbReference type="NCBI Taxonomy" id="1297617"/>
    <lineage>
        <taxon>Bacteria</taxon>
        <taxon>Bacillati</taxon>
        <taxon>Bacillota</taxon>
        <taxon>Clostridia</taxon>
        <taxon>Eubacteriales</taxon>
        <taxon>Intestinimonas</taxon>
    </lineage>
</organism>
<sequence>MAAITVFTPTYNRAYCLHRCYESLCRQSCKDFVWLIIDDGSTDQTKDIVEGWQRAENGFEIVYLYKENGGMHTGYNCAYARIDTELSINVDSDDYLTDTAIEELLAFWREHRREDIGGIYALDRFEDGRIVGLPFPDDLKEFKGWGYKEVHYVGTDGKKKVFHNRGDKKFIGVTAAINRYPPIPEFPGEKYYSLYYKQHRIERDNAILVYNRPVCVVEYQEDGSTNHMLSQYVRNPKGFCDERKFVLEHAPTLRLRANAAIHYVAESLLAGDWAFFSHTPRKGLTLLCAPMGLALYLWIRRRTKT</sequence>